<feature type="compositionally biased region" description="Acidic residues" evidence="1">
    <location>
        <begin position="576"/>
        <end position="590"/>
    </location>
</feature>
<reference evidence="5" key="1">
    <citation type="submission" date="2016-11" db="UniProtKB">
        <authorList>
            <consortium name="WormBaseParasite"/>
        </authorList>
    </citation>
    <scope>IDENTIFICATION</scope>
</reference>
<dbReference type="InterPro" id="IPR056769">
    <property type="entry name" value="Piezo_TM1-24"/>
</dbReference>
<feature type="domain" description="Piezo TM1-24" evidence="3">
    <location>
        <begin position="337"/>
        <end position="560"/>
    </location>
</feature>
<name>A0A1I8ILG3_9PLAT</name>
<dbReference type="WBParaSite" id="maker-uti_cns_0013817-snap-gene-0.4-mRNA-1">
    <property type="protein sequence ID" value="maker-uti_cns_0013817-snap-gene-0.4-mRNA-1"/>
    <property type="gene ID" value="maker-uti_cns_0013817-snap-gene-0.4"/>
</dbReference>
<dbReference type="InterPro" id="IPR027272">
    <property type="entry name" value="Piezo"/>
</dbReference>
<keyword evidence="2" id="KW-0472">Membrane</keyword>
<dbReference type="GO" id="GO:0016020">
    <property type="term" value="C:membrane"/>
    <property type="evidence" value="ECO:0007669"/>
    <property type="project" value="InterPro"/>
</dbReference>
<feature type="region of interest" description="Disordered" evidence="1">
    <location>
        <begin position="562"/>
        <end position="595"/>
    </location>
</feature>
<feature type="transmembrane region" description="Helical" evidence="2">
    <location>
        <begin position="650"/>
        <end position="668"/>
    </location>
</feature>
<feature type="transmembrane region" description="Helical" evidence="2">
    <location>
        <begin position="392"/>
        <end position="413"/>
    </location>
</feature>
<feature type="transmembrane region" description="Helical" evidence="2">
    <location>
        <begin position="221"/>
        <end position="238"/>
    </location>
</feature>
<feature type="domain" description="Piezo TM1-24" evidence="3">
    <location>
        <begin position="26"/>
        <end position="335"/>
    </location>
</feature>
<feature type="transmembrane region" description="Helical" evidence="2">
    <location>
        <begin position="468"/>
        <end position="487"/>
    </location>
</feature>
<feature type="transmembrane region" description="Helical" evidence="2">
    <location>
        <begin position="343"/>
        <end position="363"/>
    </location>
</feature>
<feature type="transmembrane region" description="Helical" evidence="2">
    <location>
        <begin position="112"/>
        <end position="132"/>
    </location>
</feature>
<feature type="transmembrane region" description="Helical" evidence="2">
    <location>
        <begin position="195"/>
        <end position="215"/>
    </location>
</feature>
<feature type="transmembrane region" description="Helical" evidence="2">
    <location>
        <begin position="523"/>
        <end position="544"/>
    </location>
</feature>
<dbReference type="PANTHER" id="PTHR47049:SF2">
    <property type="entry name" value="PIEZO-TYPE MECHANOSENSITIVE ION CHANNEL HOMOLOG"/>
    <property type="match status" value="1"/>
</dbReference>
<feature type="transmembrane region" description="Helical" evidence="2">
    <location>
        <begin position="499"/>
        <end position="516"/>
    </location>
</feature>
<dbReference type="AlphaFoldDB" id="A0A1I8ILG3"/>
<evidence type="ECO:0000256" key="1">
    <source>
        <dbReference type="SAM" id="MobiDB-lite"/>
    </source>
</evidence>
<feature type="transmembrane region" description="Helical" evidence="2">
    <location>
        <begin position="874"/>
        <end position="891"/>
    </location>
</feature>
<protein>
    <submittedName>
        <fullName evidence="5">Piezo_RRas_bdg domain-containing protein</fullName>
    </submittedName>
</protein>
<proteinExistence type="predicted"/>
<feature type="transmembrane region" description="Helical" evidence="2">
    <location>
        <begin position="17"/>
        <end position="40"/>
    </location>
</feature>
<feature type="transmembrane region" description="Helical" evidence="2">
    <location>
        <begin position="903"/>
        <end position="925"/>
    </location>
</feature>
<dbReference type="GO" id="GO:0008381">
    <property type="term" value="F:mechanosensitive monoatomic ion channel activity"/>
    <property type="evidence" value="ECO:0007669"/>
    <property type="project" value="InterPro"/>
</dbReference>
<keyword evidence="2" id="KW-0812">Transmembrane</keyword>
<evidence type="ECO:0000313" key="5">
    <source>
        <dbReference type="WBParaSite" id="maker-uti_cns_0013817-snap-gene-0.4-mRNA-1"/>
    </source>
</evidence>
<dbReference type="Proteomes" id="UP000095280">
    <property type="component" value="Unplaced"/>
</dbReference>
<dbReference type="PANTHER" id="PTHR47049">
    <property type="entry name" value="PIEZO-TYPE MECHANOSENSITIVE ION CHANNEL HOMOLOG"/>
    <property type="match status" value="1"/>
</dbReference>
<feature type="transmembrane region" description="Helical" evidence="2">
    <location>
        <begin position="311"/>
        <end position="331"/>
    </location>
</feature>
<feature type="transmembrane region" description="Helical" evidence="2">
    <location>
        <begin position="250"/>
        <end position="267"/>
    </location>
</feature>
<sequence length="965" mass="107877">MLKPQVWLSFLKGCTQLILFLGSLLRYNLFSLVYLVFLLVSPLVPFHKEKPFLIYNGALLACSGLFTLAQIVFQIVLAAYPPYGSLVSDCSLDLALRQIGLQSFADTQAQHLVRLLLAEPLTLIVSAVSIGIGTRNRGRLFQSYPAASAAAPPSPEQSVVCAGIDATDGVAATEAQQVADDHHTLSMGLRKLRSMLLHFLLLCILCSCAVCSPSVTTSVYIVAFLLALLVWSIGGPGPDSLAIERARQCMAMYAALHLLVVFCYQLPVTHHIQGLEPNSTAARMMGLYYMIESNCSTNEVYFDRQIRANEYIEPLLLIGFYFFACMVMYLWKTDPYRRRRSTLTLCPLLALYGTGLLMVNFVFNFDLQDIYLAGLNASQLRQAGLQIYPQPWATFSAQAAFCCAFFVGVWSLVAGRRLIATAAVPSAAPAAPVDSSSSTSSLRMRRVGGQQQQSRQAFGASGRRVETLLVELMSKYSVLVCCIFWLLMCSWLDVNVNRVIVMAMFLYFLFTFRVSFSFWKRQLLAIFIILVLYSMLVLLLIYAYQFDSVPEFITKITSLQPAVPRGRDSTDNAGLQDDENDDVADEDGQNVEEAGSAARGTVKLLQRARLLLLLRNARQRNFNTLLLRLNQLYNAYSMKFSPTVWRLMEVHWWKIVGLVIVCVAVSPIEGSNFDASNLIYAGLLPLYLLAPEPVSIVYLAWSSLLILAKMIYQLNLVRDPLAPYAVKNCTANSSKPDGQSNATSLPEGIYADNFRYFGLHVPNGSGSDSLFPHLMLHASIVVCLAVQHIVRLKQRHRRLLNGESGLAPKHNLIFPEFTFIEFEAFYCQRWIRVATVSIEAYCPLGHSFFANFFGYKLGLELSCIAIVISAGLRLDIFSCVYLLFLLLFNFLRRDTIRKLWPLLHLLVGIGFSLQFCLACGIPPMLCLKYPWFDAVNNVVFSDNARQWLFLPAYGVPPRAEKLIGE</sequence>
<keyword evidence="4" id="KW-1185">Reference proteome</keyword>
<feature type="transmembrane region" description="Helical" evidence="2">
    <location>
        <begin position="770"/>
        <end position="790"/>
    </location>
</feature>
<evidence type="ECO:0000259" key="3">
    <source>
        <dbReference type="Pfam" id="PF24871"/>
    </source>
</evidence>
<keyword evidence="2" id="KW-1133">Transmembrane helix</keyword>
<feature type="transmembrane region" description="Helical" evidence="2">
    <location>
        <begin position="52"/>
        <end position="77"/>
    </location>
</feature>
<feature type="transmembrane region" description="Helical" evidence="2">
    <location>
        <begin position="680"/>
        <end position="701"/>
    </location>
</feature>
<evidence type="ECO:0000256" key="2">
    <source>
        <dbReference type="SAM" id="Phobius"/>
    </source>
</evidence>
<organism evidence="4 5">
    <name type="scientific">Macrostomum lignano</name>
    <dbReference type="NCBI Taxonomy" id="282301"/>
    <lineage>
        <taxon>Eukaryota</taxon>
        <taxon>Metazoa</taxon>
        <taxon>Spiralia</taxon>
        <taxon>Lophotrochozoa</taxon>
        <taxon>Platyhelminthes</taxon>
        <taxon>Rhabditophora</taxon>
        <taxon>Macrostomorpha</taxon>
        <taxon>Macrostomida</taxon>
        <taxon>Macrostomidae</taxon>
        <taxon>Macrostomum</taxon>
    </lineage>
</organism>
<accession>A0A1I8ILG3</accession>
<dbReference type="Pfam" id="PF24871">
    <property type="entry name" value="Piezo_TM1-24"/>
    <property type="match status" value="2"/>
</dbReference>
<evidence type="ECO:0000313" key="4">
    <source>
        <dbReference type="Proteomes" id="UP000095280"/>
    </source>
</evidence>